<comment type="subcellular location">
    <subcellularLocation>
        <location evidence="1">Cytoplasm</location>
        <location evidence="1">Cytoskeleton</location>
        <location evidence="1">Cilium axoneme</location>
    </subcellularLocation>
</comment>
<evidence type="ECO:0000256" key="3">
    <source>
        <dbReference type="ARBA" id="ARBA00023273"/>
    </source>
</evidence>
<dbReference type="Gene3D" id="3.40.50.300">
    <property type="entry name" value="P-loop containing nucleotide triphosphate hydrolases"/>
    <property type="match status" value="5"/>
</dbReference>
<name>A0A423SGP6_PENVA</name>
<evidence type="ECO:0000313" key="8">
    <source>
        <dbReference type="Proteomes" id="UP000283509"/>
    </source>
</evidence>
<dbReference type="Gene3D" id="1.10.287.2620">
    <property type="match status" value="1"/>
</dbReference>
<keyword evidence="8" id="KW-1185">Reference proteome</keyword>
<dbReference type="InterPro" id="IPR026983">
    <property type="entry name" value="DHC"/>
</dbReference>
<evidence type="ECO:0000259" key="6">
    <source>
        <dbReference type="SMART" id="SM00382"/>
    </source>
</evidence>
<dbReference type="InterPro" id="IPR041466">
    <property type="entry name" value="Dynein_AAA5_ext"/>
</dbReference>
<dbReference type="SMART" id="SM00382">
    <property type="entry name" value="AAA"/>
    <property type="match status" value="4"/>
</dbReference>
<dbReference type="GO" id="GO:0008569">
    <property type="term" value="F:minus-end-directed microtubule motor activity"/>
    <property type="evidence" value="ECO:0007669"/>
    <property type="project" value="InterPro"/>
</dbReference>
<proteinExistence type="predicted"/>
<keyword evidence="2" id="KW-0969">Cilium</keyword>
<dbReference type="Pfam" id="PF03028">
    <property type="entry name" value="Dynein_heavy"/>
    <property type="match status" value="1"/>
</dbReference>
<comment type="caution">
    <text evidence="7">The sequence shown here is derived from an EMBL/GenBank/DDBJ whole genome shotgun (WGS) entry which is preliminary data.</text>
</comment>
<dbReference type="Gene3D" id="1.20.920.30">
    <property type="match status" value="1"/>
</dbReference>
<dbReference type="GO" id="GO:0030286">
    <property type="term" value="C:dynein complex"/>
    <property type="evidence" value="ECO:0007669"/>
    <property type="project" value="InterPro"/>
</dbReference>
<dbReference type="Gene3D" id="1.20.58.1120">
    <property type="match status" value="1"/>
</dbReference>
<evidence type="ECO:0000256" key="2">
    <source>
        <dbReference type="ARBA" id="ARBA00023069"/>
    </source>
</evidence>
<dbReference type="InterPro" id="IPR043157">
    <property type="entry name" value="Dynein_AAA1S"/>
</dbReference>
<reference evidence="7 8" key="2">
    <citation type="submission" date="2019-01" db="EMBL/GenBank/DDBJ databases">
        <title>The decoding of complex shrimp genome reveals the adaptation for benthos swimmer, frequently molting mechanism and breeding impact on genome.</title>
        <authorList>
            <person name="Sun Y."/>
            <person name="Gao Y."/>
            <person name="Yu Y."/>
        </authorList>
    </citation>
    <scope>NUCLEOTIDE SEQUENCE [LARGE SCALE GENOMIC DNA]</scope>
    <source>
        <tissue evidence="7">Muscle</tissue>
    </source>
</reference>
<feature type="domain" description="AAA+ ATPase" evidence="6">
    <location>
        <begin position="2410"/>
        <end position="2531"/>
    </location>
</feature>
<organism evidence="7 8">
    <name type="scientific">Penaeus vannamei</name>
    <name type="common">Whiteleg shrimp</name>
    <name type="synonym">Litopenaeus vannamei</name>
    <dbReference type="NCBI Taxonomy" id="6689"/>
    <lineage>
        <taxon>Eukaryota</taxon>
        <taxon>Metazoa</taxon>
        <taxon>Ecdysozoa</taxon>
        <taxon>Arthropoda</taxon>
        <taxon>Crustacea</taxon>
        <taxon>Multicrustacea</taxon>
        <taxon>Malacostraca</taxon>
        <taxon>Eumalacostraca</taxon>
        <taxon>Eucarida</taxon>
        <taxon>Decapoda</taxon>
        <taxon>Dendrobranchiata</taxon>
        <taxon>Penaeoidea</taxon>
        <taxon>Penaeidae</taxon>
        <taxon>Penaeus</taxon>
    </lineage>
</organism>
<dbReference type="Pfam" id="PF08385">
    <property type="entry name" value="DHC_N1"/>
    <property type="match status" value="2"/>
</dbReference>
<dbReference type="Gene3D" id="1.20.920.20">
    <property type="match status" value="1"/>
</dbReference>
<dbReference type="GO" id="GO:0005524">
    <property type="term" value="F:ATP binding"/>
    <property type="evidence" value="ECO:0007669"/>
    <property type="project" value="InterPro"/>
</dbReference>
<feature type="compositionally biased region" description="Polar residues" evidence="5">
    <location>
        <begin position="303"/>
        <end position="318"/>
    </location>
</feature>
<dbReference type="Proteomes" id="UP000283509">
    <property type="component" value="Unassembled WGS sequence"/>
</dbReference>
<dbReference type="InterPro" id="IPR042228">
    <property type="entry name" value="Dynein_linker_3"/>
</dbReference>
<dbReference type="GO" id="GO:0005930">
    <property type="term" value="C:axoneme"/>
    <property type="evidence" value="ECO:0007669"/>
    <property type="project" value="UniProtKB-SubCell"/>
</dbReference>
<dbReference type="Gene3D" id="1.10.472.130">
    <property type="match status" value="1"/>
</dbReference>
<dbReference type="EMBL" id="QCYY01003449">
    <property type="protein sequence ID" value="ROT63339.1"/>
    <property type="molecule type" value="Genomic_DNA"/>
</dbReference>
<dbReference type="PANTHER" id="PTHR45703">
    <property type="entry name" value="DYNEIN HEAVY CHAIN"/>
    <property type="match status" value="1"/>
</dbReference>
<protein>
    <recommendedName>
        <fullName evidence="6">AAA+ ATPase domain-containing protein</fullName>
    </recommendedName>
</protein>
<dbReference type="Gene3D" id="3.20.180.20">
    <property type="entry name" value="Dynein heavy chain, N-terminal domain 2"/>
    <property type="match status" value="1"/>
</dbReference>
<dbReference type="GO" id="GO:0007018">
    <property type="term" value="P:microtubule-based movement"/>
    <property type="evidence" value="ECO:0007669"/>
    <property type="project" value="InterPro"/>
</dbReference>
<dbReference type="InterPro" id="IPR013594">
    <property type="entry name" value="Dynein_heavy_tail"/>
</dbReference>
<evidence type="ECO:0000256" key="1">
    <source>
        <dbReference type="ARBA" id="ARBA00004430"/>
    </source>
</evidence>
<dbReference type="InterPro" id="IPR056759">
    <property type="entry name" value="DYH2-5-8_CC"/>
</dbReference>
<dbReference type="SUPFAM" id="SSF52540">
    <property type="entry name" value="P-loop containing nucleoside triphosphate hydrolases"/>
    <property type="match status" value="3"/>
</dbReference>
<dbReference type="Pfam" id="PF17852">
    <property type="entry name" value="Dynein_AAA_lid"/>
    <property type="match status" value="1"/>
</dbReference>
<feature type="compositionally biased region" description="Low complexity" evidence="5">
    <location>
        <begin position="357"/>
        <end position="385"/>
    </location>
</feature>
<dbReference type="GO" id="GO:0051959">
    <property type="term" value="F:dynein light intermediate chain binding"/>
    <property type="evidence" value="ECO:0007669"/>
    <property type="project" value="InterPro"/>
</dbReference>
<dbReference type="GO" id="GO:0045505">
    <property type="term" value="F:dynein intermediate chain binding"/>
    <property type="evidence" value="ECO:0007669"/>
    <property type="project" value="InterPro"/>
</dbReference>
<dbReference type="InterPro" id="IPR035699">
    <property type="entry name" value="AAA_6"/>
</dbReference>
<dbReference type="InterPro" id="IPR004273">
    <property type="entry name" value="Dynein_heavy_D6_P-loop"/>
</dbReference>
<dbReference type="Gene3D" id="1.20.140.100">
    <property type="entry name" value="Dynein heavy chain, N-terminal domain 2"/>
    <property type="match status" value="1"/>
</dbReference>
<gene>
    <name evidence="7" type="ORF">C7M84_018790</name>
</gene>
<accession>A0A423SGP6</accession>
<dbReference type="InterPro" id="IPR027417">
    <property type="entry name" value="P-loop_NTPase"/>
</dbReference>
<dbReference type="Gene3D" id="1.10.8.710">
    <property type="match status" value="1"/>
</dbReference>
<feature type="coiled-coil region" evidence="4">
    <location>
        <begin position="2825"/>
        <end position="2887"/>
    </location>
</feature>
<dbReference type="InterPro" id="IPR035706">
    <property type="entry name" value="AAA_9"/>
</dbReference>
<dbReference type="InterPro" id="IPR013602">
    <property type="entry name" value="Dynein_heavy_linker"/>
</dbReference>
<keyword evidence="4" id="KW-0175">Coiled coil</keyword>
<sequence>MKKGNLARGLAVSSHSYGSLASDDPTQVEHFLLNVYQPVVASRLAAPSVRDHYNSLTGLPRLLNLVSAQLVHHVGVTLNSPKLFLPAEVLALPEDADSIRAMPLDVAFLARTEELVLHWVEQIHAFTFEQGDASSPLELGLLHEIRQLSSKAGLLEELQALLEGPSVSKVVLYLEAQSSPFTLLLSQAVNNLKAVQLRLRETGGQLQHLESPLERLYTDSVQALTEHMYDVLAYLRIIWTHSNHYHKPKSSDEAKESLTLVEVAIKSCNEWRHCYVEVSGGEEGMGEEVVLGNGEWSGPATYHTPSNRITHSHPQNHINNATNTPSNPPSLLPSPSNPQSWRPTSANRTTLRSGCRTPLPSSCPSSSSPAAAKTSSTLGSARSSSPGHGDEMSVRAAGAGEARRGSSWRRVVPGGPVLEDALGPSEAQPPRLQPHVKGVAQALDRFRESMEEVERRYQCVMVAAVQTVESAAQGLRVLNVFKPLAARKSLFSVFYVMIDHILNLFERDFEEVEKEYVFRSMKVGTSGFYFSKMAKWATDTRKKLEHEVNLLKNQSWLPYYPRLDTVYERWARTVALLQGVVQNMYAAWNASLEPQPSRRLTAPVFVWKPGPVQNIQANFDVHLNKNLEETKAWKEMGFEVPESLNHIFQESEVYLSLKKQVLECCGSFNSFMTRMSRHEAQMFEGQVEKVVRAFYPGLSSVTWVHRQQASALLSKCKTIVDAFQAQLSYYLTVNQKLSSTLMEAKELVLFTKNDEVIYENEGFQEDLELQRAQAMKEVKDAFLQMEQVLDNLNKKMISKSIPESVEAWTAYVFRIDNLFLDCQREILRKSLLMFEGMLMGSRSCPTEQLAPVFKISVRLLDGKIVCTPSVSRISEAVSQLQKVFSESLSKIPCLLRKFALEKAKEHDHLAALQDEMCDKLQTKLTEEFEKQVNTLKGKLEEWQQYRDLWEVDKAEFFQHYLSCANSVYIFETDIMTFERKLNEIEGSNDNIKVGTFYANCEELKVQLSTLCRSWISEFENNLFKIASEKLDTLYSYGQKTNALLDSDPQDIPSLLTAADECHLAKKQLALYREEFTPVREQFHVLKKYRYVIPSDVDDRLAKLEKEWDSVEAALTNKIHELNTDLNAHRKKFSDRSEIVMEEVDALKQFFKQTLPTRVDKTIPEAKENLAKLKEMMDDIVSKLDINENLELLSLQVIEFSELTGFQHDLVAAEKIWLLLEEWQITWEKWADLVVWEVSVVALQEMLSVYSQKIRNIQPFAALNLANIKEGTVMGESEWEVKEEVLSHIELCKLLVPLTQNLQTANLKSHHWDQIKYLVKADIDKDSESFTLGYLQKLNLTSYKRELADIMVDASEETKIVNNIRDIESLASQITIDMRAIPSMGISVVQSTVEANSTIAELNMRLQILAGSHHAKPYLDEVQDIQKMLSSMISFLENVELLQKKWSAWEPFFHVMDVRFHLVQATASFDSLNDRWRQVSDEMSAEKFLQPLALQDELQEEVIGVSEGLNSITNQIKPYLQDRREQFSRFWLLSDDDLVTAISIVLDGEHAKPFLLKMFTTVAKIKQEKNSQLNAMEVIGVYSKEGEFLELNSYVPILGSFDTWLRNMSSGIENTLREGVKQCRNSMKIAGVRVDEVIKLWPLQVNVVAFLLHWTSETSRALAKFKGHMNAEQLQSLKKRVRDSQVRLDSSLQGNLSKLMRERFRLFYLIILQLRDFLTAASESRKGLTSEGEMPLRYTWDKDSDNVLTQFGASSELTYSWEYQGLWPCTVFTPSINRAMVNVALVLAQGLAVGLHGGNGSGKTEIIRAMANLVGRHLVSVTCAPTITSVHLARLLLGTSLSHSWLVLEQAHLLNPDVVPALGEMIQTMQAAQKAVAGIKAGKPSKSQQQPIKVFEGVKVNVSPLSAVVLEMNHNYPFSRDAMDILRRQCRPAVTVTPDIQIITECYMVIEGFKECTSLAHKLGQTLASLSTSLPRRHKYQLGVRSIPIILNLAKEVMKRQPEVDELDTVPLALREYLIPQLREEDAPIFKEMFQIMFPEFDIAPYVNDILKDGVTAMMKSSNLIVKDSYVDKVLQLHDAISRNQTIILFGKSGSGKSTSLTTLENVYNKLNSEGNASYKATKREVINPLIVEDTTLYGPYEDAIGKTNEGFLSRLVRKSQKSSPVLETWIVFDGPYGHPWLHDFFVHLDARSNSFMGNNRQTIPLPTNLKFILEVAGDIGCLTPAELTSCFGVFFPAQPLLWEEVVHSWLGTLTNYRISRALQSLVKKNLPNFINILQESEVKKPHMIMKARAFVAILNHFLDTELTQADTEDWVERLTPAFIFGIIWSFGACISSSEADEFREVVTRMIENVPDGGIYDYCVDITSGQFRSWAKFTTEMEMYNPFVNTNIVMTDRIIKYSKVSQILMSQGIPVILKGNPGSGKSTLINVLRQTMNSTTDLAVVSYTSFTQPKDIQRTIEENLMKQGKDLLAGRKSKLHLLVDDLNCSEGEKHMHQVLATTNFTAKYRKLFNHDIKSFLRLPEICYLFTYQTKECVSGGQDDTQMINNHVENFWMGSFHLLTLPSCENAELEGIFCTLFDQNLGHFEQEVKCLKTVVAEGIVHLYRRMGEVSKQVCGDHLPLVHHPRQVISVLKGLQLGDEETQDRDNFLKHLAHECFRVFQDVGVIQPKEFEYLINDVLSEYLCISLDKVCDNPGMFLLTRLASDDNLYTDVHVDTVRKVLKSVGQALLGPDGLFAIYDSLIHHTIHLIRILGKQKPREVKFSRALDSIGGHLVLTGPEGCGKKTCARLVSSIAGFKTYDINGTESEAETKGEDIIKDLTEVQADIITREIEATEATINQYQEDLTGFGMEHKVLMAQLKEKEHQLEVAEEEMKVLESRIQLAQKVMTQLGEDKIHWEEALSQCSVKLRNIFGDAVLAAAYVTYLGTFTHEERPDVIKSWQDKMNELCIFNTEDRTSLDILAPMESQAKWHEEGLPMDNYLLENAAIISNSDLPQLILDPHCLLEPWIHKRRDAMEINLEEEEFMDEFAEAISIGRSCIITLEELSLPIKVLQILEMERVKLSGKDKTLLKVGDETYELHKDFRLFIILKSNVEYLDNNIKTLVNVVDMQSNQEGMMKLLTMRVASHCQPDLIESLKKSEFDLLEKQNQLAEQEATIRSLMARFDDDVLEESTLMEMLQAACAKATDAKKKCHDLRKSLDAAKEGIKTYGKISGLLTEIYILVERLPLFNPSLVIGIDRFSALVIGEMQPQNFANAWGRLLDANTVIKMLQTIFRYFQDQVDDIALVTIGLVLAMWYECHIGLTTPQFCSLLHASSSSQIGSQLSSLESEKKEPKGEISCAVPKSSHPVWLTDSQWLEILSLSKVEPFTTLIESLTTHEKLWRVWYVTEQPETVPLPNKLERKIRGVAKLILINCLRPDRLDEASMIYVERVLRVEADPTSAKALLAVAGKGSPTEPVIIYSSAPLDVEHILGQIQPLCHPVLISNPDSVNVLALSEGREDYLNLIFQKCCQKGFWLLLKKDTEAESCINHLCKLLKDKSIKEAHKRFQIWMYLQEEDTLPTNLMMSCHKVYLSLPQTVKESIIHLYELIGESRLNAYTNEWSKWCLMSLALFHIGFVTRQAFEDPSTPLAQTIGDDQWEEAEACLRSLVSGAHTVDGTLVPALLEQLTSIYINGAVTEESYIILTRLLNEYLSNEAILNISSRVSALTHYSVPRSTSMEDHTAQMEYIYLAQNVSLTHGAPTLIFENQRKEAESIIIAMRRMDKASKSEVATEADYWIKMFTPKPKKESSTAPAQTSLQLILRQEFEHYIKTSESVFSKLKQTDDIESVSEILESPDLNLVQNQQDADECDIETLLCRMLWRGYYLTVIVNQPSPIKSIRLGLLQEPAAAWAAFIRNNFGEVRAPGMEVAVVTQALWDSLGFKAEGDSRVIDEEDEITTLVLEKLALGGASWDADAEVIIPEDLAAATPFFTVLNFTIMQFTGNVKKELKKLGEAYCTPVYVGCGMDTPLFWLHLPLSTAISCKDCHLRGVRVIATLGFKAEGDSRVIDEEDEITTLVLEKLALGGASWDADAEVIIPEDLAAATPFFTVLNFTIMQFTGNVKKELKKLGEGEPLS</sequence>
<feature type="compositionally biased region" description="Pro residues" evidence="5">
    <location>
        <begin position="326"/>
        <end position="336"/>
    </location>
</feature>
<dbReference type="OrthoDB" id="6373430at2759"/>
<keyword evidence="3" id="KW-0966">Cell projection</keyword>
<evidence type="ECO:0000313" key="7">
    <source>
        <dbReference type="EMBL" id="ROT63339.1"/>
    </source>
</evidence>
<reference evidence="7 8" key="1">
    <citation type="submission" date="2018-04" db="EMBL/GenBank/DDBJ databases">
        <authorList>
            <person name="Zhang X."/>
            <person name="Yuan J."/>
            <person name="Li F."/>
            <person name="Xiang J."/>
        </authorList>
    </citation>
    <scope>NUCLEOTIDE SEQUENCE [LARGE SCALE GENOMIC DNA]</scope>
    <source>
        <tissue evidence="7">Muscle</tissue>
    </source>
</reference>
<dbReference type="Pfam" id="PF08393">
    <property type="entry name" value="DHC_N2"/>
    <property type="match status" value="1"/>
</dbReference>
<evidence type="ECO:0000256" key="4">
    <source>
        <dbReference type="SAM" id="Coils"/>
    </source>
</evidence>
<dbReference type="Pfam" id="PF12774">
    <property type="entry name" value="AAA_6"/>
    <property type="match status" value="1"/>
</dbReference>
<evidence type="ECO:0000256" key="5">
    <source>
        <dbReference type="SAM" id="MobiDB-lite"/>
    </source>
</evidence>
<dbReference type="InterPro" id="IPR003593">
    <property type="entry name" value="AAA+_ATPase"/>
</dbReference>
<feature type="domain" description="AAA+ ATPase" evidence="6">
    <location>
        <begin position="1788"/>
        <end position="1938"/>
    </location>
</feature>
<dbReference type="InterPro" id="IPR042222">
    <property type="entry name" value="Dynein_2_N"/>
</dbReference>
<feature type="compositionally biased region" description="Polar residues" evidence="5">
    <location>
        <begin position="339"/>
        <end position="352"/>
    </location>
</feature>
<dbReference type="Pfam" id="PF12781">
    <property type="entry name" value="AAA_9"/>
    <property type="match status" value="1"/>
</dbReference>
<feature type="coiled-coil region" evidence="4">
    <location>
        <begin position="3137"/>
        <end position="3164"/>
    </location>
</feature>
<dbReference type="STRING" id="6689.A0A423SGP6"/>
<dbReference type="Pfam" id="PF25007">
    <property type="entry name" value="DYH2-5-8_CC"/>
    <property type="match status" value="1"/>
</dbReference>
<feature type="domain" description="AAA+ ATPase" evidence="6">
    <location>
        <begin position="2770"/>
        <end position="2930"/>
    </location>
</feature>
<feature type="domain" description="AAA+ ATPase" evidence="6">
    <location>
        <begin position="2082"/>
        <end position="2220"/>
    </location>
</feature>
<dbReference type="Pfam" id="PF12775">
    <property type="entry name" value="AAA_7"/>
    <property type="match status" value="1"/>
</dbReference>
<feature type="region of interest" description="Disordered" evidence="5">
    <location>
        <begin position="290"/>
        <end position="434"/>
    </location>
</feature>